<dbReference type="Proteomes" id="UP000023152">
    <property type="component" value="Unassembled WGS sequence"/>
</dbReference>
<feature type="domain" description="CBF1-interacting co-repressor CIR N-terminal" evidence="2">
    <location>
        <begin position="13"/>
        <end position="49"/>
    </location>
</feature>
<dbReference type="InterPro" id="IPR039875">
    <property type="entry name" value="LENG1-like"/>
</dbReference>
<evidence type="ECO:0000313" key="3">
    <source>
        <dbReference type="EMBL" id="ETO23659.1"/>
    </source>
</evidence>
<reference evidence="3 4" key="1">
    <citation type="journal article" date="2013" name="Curr. Biol.">
        <title>The Genome of the Foraminiferan Reticulomyxa filosa.</title>
        <authorList>
            <person name="Glockner G."/>
            <person name="Hulsmann N."/>
            <person name="Schleicher M."/>
            <person name="Noegel A.A."/>
            <person name="Eichinger L."/>
            <person name="Gallinger C."/>
            <person name="Pawlowski J."/>
            <person name="Sierra R."/>
            <person name="Euteneuer U."/>
            <person name="Pillet L."/>
            <person name="Moustafa A."/>
            <person name="Platzer M."/>
            <person name="Groth M."/>
            <person name="Szafranski K."/>
            <person name="Schliwa M."/>
        </authorList>
    </citation>
    <scope>NUCLEOTIDE SEQUENCE [LARGE SCALE GENOMIC DNA]</scope>
</reference>
<gene>
    <name evidence="3" type="ORF">RFI_13521</name>
</gene>
<feature type="compositionally biased region" description="Low complexity" evidence="1">
    <location>
        <begin position="288"/>
        <end position="315"/>
    </location>
</feature>
<feature type="compositionally biased region" description="Basic residues" evidence="1">
    <location>
        <begin position="326"/>
        <end position="350"/>
    </location>
</feature>
<dbReference type="PANTHER" id="PTHR22093">
    <property type="entry name" value="LEUKOCYTE RECEPTOR CLUSTER LRC MEMBER 1"/>
    <property type="match status" value="1"/>
</dbReference>
<evidence type="ECO:0000313" key="4">
    <source>
        <dbReference type="Proteomes" id="UP000023152"/>
    </source>
</evidence>
<organism evidence="3 4">
    <name type="scientific">Reticulomyxa filosa</name>
    <dbReference type="NCBI Taxonomy" id="46433"/>
    <lineage>
        <taxon>Eukaryota</taxon>
        <taxon>Sar</taxon>
        <taxon>Rhizaria</taxon>
        <taxon>Retaria</taxon>
        <taxon>Foraminifera</taxon>
        <taxon>Monothalamids</taxon>
        <taxon>Reticulomyxidae</taxon>
        <taxon>Reticulomyxa</taxon>
    </lineage>
</organism>
<feature type="compositionally biased region" description="Basic residues" evidence="1">
    <location>
        <begin position="133"/>
        <end position="148"/>
    </location>
</feature>
<dbReference type="AlphaFoldDB" id="X6ND08"/>
<feature type="compositionally biased region" description="Basic and acidic residues" evidence="1">
    <location>
        <begin position="23"/>
        <end position="33"/>
    </location>
</feature>
<accession>X6ND08</accession>
<evidence type="ECO:0000256" key="1">
    <source>
        <dbReference type="SAM" id="MobiDB-lite"/>
    </source>
</evidence>
<feature type="region of interest" description="Disordered" evidence="1">
    <location>
        <begin position="23"/>
        <end position="42"/>
    </location>
</feature>
<proteinExistence type="predicted"/>
<dbReference type="SMART" id="SM01083">
    <property type="entry name" value="Cir_N"/>
    <property type="match status" value="1"/>
</dbReference>
<keyword evidence="4" id="KW-1185">Reference proteome</keyword>
<feature type="compositionally biased region" description="Basic and acidic residues" evidence="1">
    <location>
        <begin position="250"/>
        <end position="267"/>
    </location>
</feature>
<dbReference type="InterPro" id="IPR019339">
    <property type="entry name" value="CIR_N_dom"/>
</dbReference>
<protein>
    <recommendedName>
        <fullName evidence="2">CBF1-interacting co-repressor CIR N-terminal domain-containing protein</fullName>
    </recommendedName>
</protein>
<name>X6ND08_RETFI</name>
<feature type="compositionally biased region" description="Polar residues" evidence="1">
    <location>
        <begin position="161"/>
        <end position="183"/>
    </location>
</feature>
<feature type="region of interest" description="Disordered" evidence="1">
    <location>
        <begin position="241"/>
        <end position="351"/>
    </location>
</feature>
<feature type="compositionally biased region" description="Basic and acidic residues" evidence="1">
    <location>
        <begin position="184"/>
        <end position="202"/>
    </location>
</feature>
<comment type="caution">
    <text evidence="3">The sequence shown here is derived from an EMBL/GenBank/DDBJ whole genome shotgun (WGS) entry which is preliminary data.</text>
</comment>
<evidence type="ECO:0000259" key="2">
    <source>
        <dbReference type="SMART" id="SM01083"/>
    </source>
</evidence>
<dbReference type="EMBL" id="ASPP01009782">
    <property type="protein sequence ID" value="ETO23659.1"/>
    <property type="molecule type" value="Genomic_DNA"/>
</dbReference>
<feature type="region of interest" description="Disordered" evidence="1">
    <location>
        <begin position="117"/>
        <end position="202"/>
    </location>
</feature>
<sequence length="430" mass="50205">MGGGGLVILPKKSWNVWNRDNRERVRRDEEKNAAKQRALGKRRKEMEAEIRYERLKGRKITTDEENEVIEKHLSEFDPIEYIAQEQGKSVDEVKQEYVKHANLRDEFESRKPLKDCISRAEQRMNDPFGPPSSKRRKLNEQHHPHHHQQQQQQQQQERQDTNNNHFSLFVSGASSKSNTVSDDNITKHPDMVTQKKKEKIDENKPFQLGLGCSSLEKTKSRDQPWYLLQNDKAKQRRLLMKSNGSNDNFKTTDELKQRSNAQKHLEDPLEEMNSYLKKSKSHSDDHVLSSSSTIPIQGQDKTTQSSSQTNDTNLSVDLSNCTPSLRHLKKTKKKAKNTKKKKKKNTKKEKGKITNTLKQVFQLMMTIHMFHPLLVIKLSQKLENANILTLSDFFLFKISNFSNFNKFWAFIKEKNTPVCHDYFLLMPQTC</sequence>
<dbReference type="PANTHER" id="PTHR22093:SF0">
    <property type="entry name" value="LEUKOCYTE RECEPTOR CLUSTER MEMBER 1"/>
    <property type="match status" value="1"/>
</dbReference>